<keyword evidence="11" id="KW-1185">Reference proteome</keyword>
<protein>
    <submittedName>
        <fullName evidence="10">Uncharacterized protein</fullName>
    </submittedName>
</protein>
<dbReference type="GO" id="GO:0005886">
    <property type="term" value="C:plasma membrane"/>
    <property type="evidence" value="ECO:0007669"/>
    <property type="project" value="UniProtKB-SubCell"/>
</dbReference>
<comment type="subcellular location">
    <subcellularLocation>
        <location evidence="1">Cell membrane</location>
        <topology evidence="1">Multi-pass membrane protein</topology>
    </subcellularLocation>
</comment>
<accession>A0AAW0XFN6</accession>
<keyword evidence="2" id="KW-1003">Cell membrane</keyword>
<evidence type="ECO:0000256" key="7">
    <source>
        <dbReference type="ARBA" id="ARBA00023180"/>
    </source>
</evidence>
<feature type="non-terminal residue" evidence="10">
    <location>
        <position position="209"/>
    </location>
</feature>
<evidence type="ECO:0000256" key="1">
    <source>
        <dbReference type="ARBA" id="ARBA00004651"/>
    </source>
</evidence>
<feature type="region of interest" description="Disordered" evidence="8">
    <location>
        <begin position="187"/>
        <end position="209"/>
    </location>
</feature>
<evidence type="ECO:0000256" key="3">
    <source>
        <dbReference type="ARBA" id="ARBA00022692"/>
    </source>
</evidence>
<feature type="transmembrane region" description="Helical" evidence="9">
    <location>
        <begin position="161"/>
        <end position="181"/>
    </location>
</feature>
<evidence type="ECO:0000256" key="9">
    <source>
        <dbReference type="SAM" id="Phobius"/>
    </source>
</evidence>
<keyword evidence="7" id="KW-0325">Glycoprotein</keyword>
<dbReference type="AlphaFoldDB" id="A0AAW0XFN6"/>
<evidence type="ECO:0000313" key="11">
    <source>
        <dbReference type="Proteomes" id="UP001445076"/>
    </source>
</evidence>
<keyword evidence="3 9" id="KW-0812">Transmembrane</keyword>
<organism evidence="10 11">
    <name type="scientific">Cherax quadricarinatus</name>
    <name type="common">Australian red claw crayfish</name>
    <dbReference type="NCBI Taxonomy" id="27406"/>
    <lineage>
        <taxon>Eukaryota</taxon>
        <taxon>Metazoa</taxon>
        <taxon>Ecdysozoa</taxon>
        <taxon>Arthropoda</taxon>
        <taxon>Crustacea</taxon>
        <taxon>Multicrustacea</taxon>
        <taxon>Malacostraca</taxon>
        <taxon>Eumalacostraca</taxon>
        <taxon>Eucarida</taxon>
        <taxon>Decapoda</taxon>
        <taxon>Pleocyemata</taxon>
        <taxon>Astacidea</taxon>
        <taxon>Parastacoidea</taxon>
        <taxon>Parastacidae</taxon>
        <taxon>Cherax</taxon>
    </lineage>
</organism>
<evidence type="ECO:0000256" key="2">
    <source>
        <dbReference type="ARBA" id="ARBA00022475"/>
    </source>
</evidence>
<dbReference type="PANTHER" id="PTHR42643:SF24">
    <property type="entry name" value="IONOTROPIC RECEPTOR 60A"/>
    <property type="match status" value="1"/>
</dbReference>
<evidence type="ECO:0000256" key="4">
    <source>
        <dbReference type="ARBA" id="ARBA00022989"/>
    </source>
</evidence>
<comment type="caution">
    <text evidence="10">The sequence shown here is derived from an EMBL/GenBank/DDBJ whole genome shotgun (WGS) entry which is preliminary data.</text>
</comment>
<keyword evidence="6" id="KW-0675">Receptor</keyword>
<reference evidence="10 11" key="1">
    <citation type="journal article" date="2024" name="BMC Genomics">
        <title>Genome assembly of redclaw crayfish (Cherax quadricarinatus) provides insights into its immune adaptation and hypoxia tolerance.</title>
        <authorList>
            <person name="Liu Z."/>
            <person name="Zheng J."/>
            <person name="Li H."/>
            <person name="Fang K."/>
            <person name="Wang S."/>
            <person name="He J."/>
            <person name="Zhou D."/>
            <person name="Weng S."/>
            <person name="Chi M."/>
            <person name="Gu Z."/>
            <person name="He J."/>
            <person name="Li F."/>
            <person name="Wang M."/>
        </authorList>
    </citation>
    <scope>NUCLEOTIDE SEQUENCE [LARGE SCALE GENOMIC DNA]</scope>
    <source>
        <strain evidence="10">ZL_2023a</strain>
    </source>
</reference>
<keyword evidence="5 9" id="KW-0472">Membrane</keyword>
<name>A0AAW0XFN6_CHEQU</name>
<evidence type="ECO:0000256" key="5">
    <source>
        <dbReference type="ARBA" id="ARBA00023136"/>
    </source>
</evidence>
<evidence type="ECO:0000313" key="10">
    <source>
        <dbReference type="EMBL" id="KAK8739179.1"/>
    </source>
</evidence>
<gene>
    <name evidence="10" type="ORF">OTU49_003515</name>
</gene>
<evidence type="ECO:0000256" key="8">
    <source>
        <dbReference type="SAM" id="MobiDB-lite"/>
    </source>
</evidence>
<sequence>MVTRRHWKWGTFGDMLQSAFLEFFTDNGPLLRLVYNKTERLQSDEGLQRVLKGKYSFIAWKNMVKPVIAMKHTDRYGQNPFYLGTEYTYLLGYSWGFRWGAPQRLCFATFKQRLLEAGLVNYWLEKVLEKKKAPAATASTQQQDGDDGQVILSVDHVQGSFFVLGLGFGLALIVLVAEVIIHHRHSHAQDSHDGAHSHPPTLTPRPLTP</sequence>
<dbReference type="InterPro" id="IPR052192">
    <property type="entry name" value="Insect_Ionotropic_Sensory_Rcpt"/>
</dbReference>
<dbReference type="PANTHER" id="PTHR42643">
    <property type="entry name" value="IONOTROPIC RECEPTOR 20A-RELATED"/>
    <property type="match status" value="1"/>
</dbReference>
<evidence type="ECO:0000256" key="6">
    <source>
        <dbReference type="ARBA" id="ARBA00023170"/>
    </source>
</evidence>
<dbReference type="Proteomes" id="UP001445076">
    <property type="component" value="Unassembled WGS sequence"/>
</dbReference>
<feature type="compositionally biased region" description="Basic and acidic residues" evidence="8">
    <location>
        <begin position="187"/>
        <end position="196"/>
    </location>
</feature>
<dbReference type="EMBL" id="JARKIK010000037">
    <property type="protein sequence ID" value="KAK8739179.1"/>
    <property type="molecule type" value="Genomic_DNA"/>
</dbReference>
<keyword evidence="4 9" id="KW-1133">Transmembrane helix</keyword>
<proteinExistence type="predicted"/>